<proteinExistence type="predicted"/>
<organism evidence="2 3">
    <name type="scientific">Undibacterium umbellatum</name>
    <dbReference type="NCBI Taxonomy" id="2762300"/>
    <lineage>
        <taxon>Bacteria</taxon>
        <taxon>Pseudomonadati</taxon>
        <taxon>Pseudomonadota</taxon>
        <taxon>Betaproteobacteria</taxon>
        <taxon>Burkholderiales</taxon>
        <taxon>Oxalobacteraceae</taxon>
        <taxon>Undibacterium</taxon>
    </lineage>
</organism>
<feature type="transmembrane region" description="Helical" evidence="1">
    <location>
        <begin position="35"/>
        <end position="57"/>
    </location>
</feature>
<dbReference type="Proteomes" id="UP000646911">
    <property type="component" value="Unassembled WGS sequence"/>
</dbReference>
<evidence type="ECO:0000256" key="1">
    <source>
        <dbReference type="SAM" id="Phobius"/>
    </source>
</evidence>
<accession>A0ABR6Z6T8</accession>
<evidence type="ECO:0000313" key="3">
    <source>
        <dbReference type="Proteomes" id="UP000646911"/>
    </source>
</evidence>
<dbReference type="EMBL" id="JACOFX010000002">
    <property type="protein sequence ID" value="MBC3907492.1"/>
    <property type="molecule type" value="Genomic_DNA"/>
</dbReference>
<keyword evidence="3" id="KW-1185">Reference proteome</keyword>
<dbReference type="RefSeq" id="WP_186953015.1">
    <property type="nucleotide sequence ID" value="NZ_JACOFX010000002.1"/>
</dbReference>
<name>A0ABR6Z6T8_9BURK</name>
<evidence type="ECO:0000313" key="2">
    <source>
        <dbReference type="EMBL" id="MBC3907492.1"/>
    </source>
</evidence>
<reference evidence="2 3" key="1">
    <citation type="submission" date="2020-08" db="EMBL/GenBank/DDBJ databases">
        <title>Novel species isolated from subtropical streams in China.</title>
        <authorList>
            <person name="Lu H."/>
        </authorList>
    </citation>
    <scope>NUCLEOTIDE SEQUENCE [LARGE SCALE GENOMIC DNA]</scope>
    <source>
        <strain evidence="2 3">NL8W</strain>
    </source>
</reference>
<gene>
    <name evidence="2" type="ORF">H8L47_07940</name>
</gene>
<comment type="caution">
    <text evidence="2">The sequence shown here is derived from an EMBL/GenBank/DDBJ whole genome shotgun (WGS) entry which is preliminary data.</text>
</comment>
<sequence>MLTGSRQASLLKNLLKNRRPLNTEAQRHRENQEKASLYFCDSIVVLSLSPGVIAAAIRKEYDCLFTKTKSPAQLAT</sequence>
<keyword evidence="1" id="KW-0472">Membrane</keyword>
<protein>
    <submittedName>
        <fullName evidence="2">Uncharacterized protein</fullName>
    </submittedName>
</protein>
<keyword evidence="1" id="KW-0812">Transmembrane</keyword>
<keyword evidence="1" id="KW-1133">Transmembrane helix</keyword>